<keyword evidence="2" id="KW-1185">Reference proteome</keyword>
<dbReference type="SUPFAM" id="SSF48403">
    <property type="entry name" value="Ankyrin repeat"/>
    <property type="match status" value="1"/>
</dbReference>
<dbReference type="AlphaFoldDB" id="A0A6A6JHC0"/>
<dbReference type="RefSeq" id="XP_033653341.1">
    <property type="nucleotide sequence ID" value="XM_033798452.1"/>
</dbReference>
<dbReference type="EMBL" id="ML986495">
    <property type="protein sequence ID" value="KAF2275802.1"/>
    <property type="molecule type" value="Genomic_DNA"/>
</dbReference>
<dbReference type="GeneID" id="54551627"/>
<dbReference type="InterPro" id="IPR036770">
    <property type="entry name" value="Ankyrin_rpt-contain_sf"/>
</dbReference>
<accession>A0A6A6JHC0</accession>
<evidence type="ECO:0000313" key="1">
    <source>
        <dbReference type="EMBL" id="KAF2275802.1"/>
    </source>
</evidence>
<dbReference type="Proteomes" id="UP000800097">
    <property type="component" value="Unassembled WGS sequence"/>
</dbReference>
<gene>
    <name evidence="1" type="ORF">EI97DRAFT_433743</name>
</gene>
<reference evidence="1" key="1">
    <citation type="journal article" date="2020" name="Stud. Mycol.">
        <title>101 Dothideomycetes genomes: a test case for predicting lifestyles and emergence of pathogens.</title>
        <authorList>
            <person name="Haridas S."/>
            <person name="Albert R."/>
            <person name="Binder M."/>
            <person name="Bloem J."/>
            <person name="Labutti K."/>
            <person name="Salamov A."/>
            <person name="Andreopoulos B."/>
            <person name="Baker S."/>
            <person name="Barry K."/>
            <person name="Bills G."/>
            <person name="Bluhm B."/>
            <person name="Cannon C."/>
            <person name="Castanera R."/>
            <person name="Culley D."/>
            <person name="Daum C."/>
            <person name="Ezra D."/>
            <person name="Gonzalez J."/>
            <person name="Henrissat B."/>
            <person name="Kuo A."/>
            <person name="Liang C."/>
            <person name="Lipzen A."/>
            <person name="Lutzoni F."/>
            <person name="Magnuson J."/>
            <person name="Mondo S."/>
            <person name="Nolan M."/>
            <person name="Ohm R."/>
            <person name="Pangilinan J."/>
            <person name="Park H.-J."/>
            <person name="Ramirez L."/>
            <person name="Alfaro M."/>
            <person name="Sun H."/>
            <person name="Tritt A."/>
            <person name="Yoshinaga Y."/>
            <person name="Zwiers L.-H."/>
            <person name="Turgeon B."/>
            <person name="Goodwin S."/>
            <person name="Spatafora J."/>
            <person name="Crous P."/>
            <person name="Grigoriev I."/>
        </authorList>
    </citation>
    <scope>NUCLEOTIDE SEQUENCE</scope>
    <source>
        <strain evidence="1">CBS 379.55</strain>
    </source>
</reference>
<proteinExistence type="predicted"/>
<protein>
    <submittedName>
        <fullName evidence="1">Uncharacterized protein</fullName>
    </submittedName>
</protein>
<name>A0A6A6JHC0_WESOR</name>
<sequence length="472" mass="54289">MNLPIELFRTVLEELERELKLPQLFALRLVSQAFNTEILRLMFRSRRIDSVFKISDWIIPWTDPLRWQRKRGKIETSQSKFPKTLRPIYFYHRMRRGYLGEPKTDPVVDIFDQLVIFELEARDLSPESRIEDVEMVHQELCEVFATASEHRACAESLFHHSVRIRTRSQPLQDHAIREASLIARLTLAVRRQDYAAVRSTLSEGAILDWKGSPWVGRDHPQLATRNRDKKLVDILLTYGTYSNPKHRNRQLLDAMTIATTERDRKMMELLVSHPGGIVASDPLLKGDHETLTERASCIAAEQSLQPPDPELFDFISGLFAPNTEYLHRLTLVRAIKQGNVVMTAHILSTKVGSALDLTAKGRTRPFDIYTALQGMSKPIRPAIMSLLLSHGADPDLLGLSWTAHTRLRYSTGNILEGRKLLLEFGARGYFETFMRLEDIDEGEGRGVLEWARQELQEAETNIRRESGRFYHP</sequence>
<organism evidence="1 2">
    <name type="scientific">Westerdykella ornata</name>
    <dbReference type="NCBI Taxonomy" id="318751"/>
    <lineage>
        <taxon>Eukaryota</taxon>
        <taxon>Fungi</taxon>
        <taxon>Dikarya</taxon>
        <taxon>Ascomycota</taxon>
        <taxon>Pezizomycotina</taxon>
        <taxon>Dothideomycetes</taxon>
        <taxon>Pleosporomycetidae</taxon>
        <taxon>Pleosporales</taxon>
        <taxon>Sporormiaceae</taxon>
        <taxon>Westerdykella</taxon>
    </lineage>
</organism>
<dbReference type="Gene3D" id="1.25.40.20">
    <property type="entry name" value="Ankyrin repeat-containing domain"/>
    <property type="match status" value="1"/>
</dbReference>
<evidence type="ECO:0000313" key="2">
    <source>
        <dbReference type="Proteomes" id="UP000800097"/>
    </source>
</evidence>